<proteinExistence type="predicted"/>
<keyword evidence="1" id="KW-0732">Signal</keyword>
<dbReference type="EMBL" id="ML143400">
    <property type="protein sequence ID" value="TBU31202.1"/>
    <property type="molecule type" value="Genomic_DNA"/>
</dbReference>
<reference evidence="2" key="1">
    <citation type="submission" date="2019-01" db="EMBL/GenBank/DDBJ databases">
        <title>Draft genome sequences of three monokaryotic isolates of the white-rot basidiomycete fungus Dichomitus squalens.</title>
        <authorList>
            <consortium name="DOE Joint Genome Institute"/>
            <person name="Lopez S.C."/>
            <person name="Andreopoulos B."/>
            <person name="Pangilinan J."/>
            <person name="Lipzen A."/>
            <person name="Riley R."/>
            <person name="Ahrendt S."/>
            <person name="Ng V."/>
            <person name="Barry K."/>
            <person name="Daum C."/>
            <person name="Grigoriev I.V."/>
            <person name="Hilden K.S."/>
            <person name="Makela M.R."/>
            <person name="de Vries R.P."/>
        </authorList>
    </citation>
    <scope>NUCLEOTIDE SEQUENCE [LARGE SCALE GENOMIC DNA]</scope>
    <source>
        <strain evidence="2">OM18370.1</strain>
    </source>
</reference>
<feature type="chain" id="PRO_5020970759" evidence="1">
    <location>
        <begin position="21"/>
        <end position="109"/>
    </location>
</feature>
<gene>
    <name evidence="2" type="ORF">BD311DRAFT_752846</name>
</gene>
<sequence length="109" mass="10962">MFGRLFPAVVAVSALYGSYASPVVTETTEINITIFLPGLTTSETVSASFLGSDGSGHQTWSMGFAIPTVTAVTATAPDTTITVAVRGDLHSPGALVNALVSACARGSAG</sequence>
<dbReference type="Proteomes" id="UP000292957">
    <property type="component" value="Unassembled WGS sequence"/>
</dbReference>
<evidence type="ECO:0000313" key="2">
    <source>
        <dbReference type="EMBL" id="TBU31202.1"/>
    </source>
</evidence>
<name>A0A4Q9MWW5_9APHY</name>
<accession>A0A4Q9MWW5</accession>
<organism evidence="2">
    <name type="scientific">Dichomitus squalens</name>
    <dbReference type="NCBI Taxonomy" id="114155"/>
    <lineage>
        <taxon>Eukaryota</taxon>
        <taxon>Fungi</taxon>
        <taxon>Dikarya</taxon>
        <taxon>Basidiomycota</taxon>
        <taxon>Agaricomycotina</taxon>
        <taxon>Agaricomycetes</taxon>
        <taxon>Polyporales</taxon>
        <taxon>Polyporaceae</taxon>
        <taxon>Dichomitus</taxon>
    </lineage>
</organism>
<protein>
    <submittedName>
        <fullName evidence="2">Uncharacterized protein</fullName>
    </submittedName>
</protein>
<dbReference type="AlphaFoldDB" id="A0A4Q9MWW5"/>
<evidence type="ECO:0000256" key="1">
    <source>
        <dbReference type="SAM" id="SignalP"/>
    </source>
</evidence>
<feature type="signal peptide" evidence="1">
    <location>
        <begin position="1"/>
        <end position="20"/>
    </location>
</feature>